<evidence type="ECO:0008006" key="5">
    <source>
        <dbReference type="Google" id="ProtNLM"/>
    </source>
</evidence>
<evidence type="ECO:0000256" key="2">
    <source>
        <dbReference type="SAM" id="Phobius"/>
    </source>
</evidence>
<evidence type="ECO:0000313" key="4">
    <source>
        <dbReference type="Proteomes" id="UP001149140"/>
    </source>
</evidence>
<organism evidence="3 4">
    <name type="scientific">Solirubrobacter ginsenosidimutans</name>
    <dbReference type="NCBI Taxonomy" id="490573"/>
    <lineage>
        <taxon>Bacteria</taxon>
        <taxon>Bacillati</taxon>
        <taxon>Actinomycetota</taxon>
        <taxon>Thermoleophilia</taxon>
        <taxon>Solirubrobacterales</taxon>
        <taxon>Solirubrobacteraceae</taxon>
        <taxon>Solirubrobacter</taxon>
    </lineage>
</organism>
<name>A0A9X3N162_9ACTN</name>
<feature type="transmembrane region" description="Helical" evidence="2">
    <location>
        <begin position="82"/>
        <end position="104"/>
    </location>
</feature>
<accession>A0A9X3N162</accession>
<reference evidence="3" key="1">
    <citation type="submission" date="2022-10" db="EMBL/GenBank/DDBJ databases">
        <title>The WGS of Solirubrobacter ginsenosidimutans DSM 21036.</title>
        <authorList>
            <person name="Jiang Z."/>
        </authorList>
    </citation>
    <scope>NUCLEOTIDE SEQUENCE</scope>
    <source>
        <strain evidence="3">DSM 21036</strain>
    </source>
</reference>
<feature type="transmembrane region" description="Helical" evidence="2">
    <location>
        <begin position="151"/>
        <end position="174"/>
    </location>
</feature>
<dbReference type="EMBL" id="JAPDOD010000042">
    <property type="protein sequence ID" value="MDA0165168.1"/>
    <property type="molecule type" value="Genomic_DNA"/>
</dbReference>
<keyword evidence="2" id="KW-1133">Transmembrane helix</keyword>
<feature type="compositionally biased region" description="Pro residues" evidence="1">
    <location>
        <begin position="301"/>
        <end position="315"/>
    </location>
</feature>
<protein>
    <recommendedName>
        <fullName evidence="5">Glycerophosphoryl diester phosphodiesterase membrane domain-containing protein</fullName>
    </recommendedName>
</protein>
<dbReference type="Proteomes" id="UP001149140">
    <property type="component" value="Unassembled WGS sequence"/>
</dbReference>
<keyword evidence="4" id="KW-1185">Reference proteome</keyword>
<feature type="region of interest" description="Disordered" evidence="1">
    <location>
        <begin position="297"/>
        <end position="425"/>
    </location>
</feature>
<proteinExistence type="predicted"/>
<evidence type="ECO:0000256" key="1">
    <source>
        <dbReference type="SAM" id="MobiDB-lite"/>
    </source>
</evidence>
<comment type="caution">
    <text evidence="3">The sequence shown here is derived from an EMBL/GenBank/DDBJ whole genome shotgun (WGS) entry which is preliminary data.</text>
</comment>
<dbReference type="AlphaFoldDB" id="A0A9X3N162"/>
<feature type="compositionally biased region" description="Basic and acidic residues" evidence="1">
    <location>
        <begin position="385"/>
        <end position="399"/>
    </location>
</feature>
<feature type="transmembrane region" description="Helical" evidence="2">
    <location>
        <begin position="28"/>
        <end position="50"/>
    </location>
</feature>
<keyword evidence="2" id="KW-0812">Transmembrane</keyword>
<feature type="transmembrane region" description="Helical" evidence="2">
    <location>
        <begin position="186"/>
        <end position="211"/>
    </location>
</feature>
<feature type="transmembrane region" description="Helical" evidence="2">
    <location>
        <begin position="125"/>
        <end position="145"/>
    </location>
</feature>
<dbReference type="RefSeq" id="WP_270044425.1">
    <property type="nucleotide sequence ID" value="NZ_JAPDOD010000042.1"/>
</dbReference>
<evidence type="ECO:0000313" key="3">
    <source>
        <dbReference type="EMBL" id="MDA0165168.1"/>
    </source>
</evidence>
<feature type="transmembrane region" description="Helical" evidence="2">
    <location>
        <begin position="223"/>
        <end position="253"/>
    </location>
</feature>
<keyword evidence="2" id="KW-0472">Membrane</keyword>
<gene>
    <name evidence="3" type="ORF">OM076_33170</name>
</gene>
<feature type="compositionally biased region" description="Low complexity" evidence="1">
    <location>
        <begin position="316"/>
        <end position="329"/>
    </location>
</feature>
<sequence length="425" mass="45344">MATSLRPLSVGEILDAGIKVVTRHWKPLAGMIAILTGPFFVVYVLLLASIDSDLLGLRASFDTSSTSSTEASFNTTEVVGFGLSYVLLFVTFLIAFVACFKAVSDAWLGATPSVSRSLKFALRRAFSTAVLSLIAFVGVMIGFILCIAPGIWLSVAWSLCLPALLFERIGPFAAIKRSSSLINGRWWASFLLCGVGYLMVSVIGGVIQLGLEGIADTLSDSTVALAIAQVIGSTISSAVTYPYLAAVLTILYFDQRVRKEGFDLQLQAEGFGVERDPDAPLPAPLIGDEVYTPEQRAAAPYWPPPPGWTPPPAEPEPSQWASSSGWSAPAPAPAPADAPSWGTAGDPLRRDGEPTDPLPPREEADEPPPTYPSWSDDDAPPRYPSWEERKAAEDAKREDDGDDDKPDGGRAGWLPPEAPRGPGGL</sequence>